<evidence type="ECO:0000256" key="1">
    <source>
        <dbReference type="ARBA" id="ARBA00011881"/>
    </source>
</evidence>
<dbReference type="Gene3D" id="3.40.50.360">
    <property type="match status" value="1"/>
</dbReference>
<dbReference type="Pfam" id="PF03358">
    <property type="entry name" value="FMN_red"/>
    <property type="match status" value="1"/>
</dbReference>
<feature type="domain" description="NADPH-dependent FMN reductase-like" evidence="7">
    <location>
        <begin position="3"/>
        <end position="156"/>
    </location>
</feature>
<dbReference type="InterPro" id="IPR005025">
    <property type="entry name" value="FMN_Rdtase-like_dom"/>
</dbReference>
<dbReference type="AlphaFoldDB" id="A0AAX1RXU1"/>
<evidence type="ECO:0000256" key="5">
    <source>
        <dbReference type="ARBA" id="ARBA00031831"/>
    </source>
</evidence>
<accession>A0AAX1RXU1</accession>
<dbReference type="GO" id="GO:0016491">
    <property type="term" value="F:oxidoreductase activity"/>
    <property type="evidence" value="ECO:0007669"/>
    <property type="project" value="InterPro"/>
</dbReference>
<evidence type="ECO:0000256" key="4">
    <source>
        <dbReference type="ARBA" id="ARBA00022643"/>
    </source>
</evidence>
<gene>
    <name evidence="8" type="ORF">DOS76_01920</name>
</gene>
<name>A0AAX1RXU1_9STAP</name>
<evidence type="ECO:0000256" key="6">
    <source>
        <dbReference type="ARBA" id="ARBA00032807"/>
    </source>
</evidence>
<dbReference type="SUPFAM" id="SSF52218">
    <property type="entry name" value="Flavoproteins"/>
    <property type="match status" value="1"/>
</dbReference>
<evidence type="ECO:0000256" key="3">
    <source>
        <dbReference type="ARBA" id="ARBA00022630"/>
    </source>
</evidence>
<evidence type="ECO:0000313" key="9">
    <source>
        <dbReference type="Proteomes" id="UP000256337"/>
    </source>
</evidence>
<reference evidence="8 9" key="1">
    <citation type="journal article" date="2018" name="Vet. Microbiol.">
        <title>Characterisation of Staphylococcus felis isolated from cats using whole genome sequencing.</title>
        <authorList>
            <person name="Worthing K."/>
            <person name="Pang S."/>
            <person name="Trott D.J."/>
            <person name="Abraham S."/>
            <person name="Coombs G.W."/>
            <person name="Jordan D."/>
            <person name="McIntyre L."/>
            <person name="Davies M.R."/>
            <person name="Norris J."/>
        </authorList>
    </citation>
    <scope>NUCLEOTIDE SEQUENCE [LARGE SCALE GENOMIC DNA]</scope>
    <source>
        <strain evidence="8 9">F25</strain>
    </source>
</reference>
<dbReference type="Proteomes" id="UP000256337">
    <property type="component" value="Unassembled WGS sequence"/>
</dbReference>
<dbReference type="InterPro" id="IPR029039">
    <property type="entry name" value="Flavoprotein-like_sf"/>
</dbReference>
<organism evidence="8 9">
    <name type="scientific">Staphylococcus felis</name>
    <dbReference type="NCBI Taxonomy" id="46127"/>
    <lineage>
        <taxon>Bacteria</taxon>
        <taxon>Bacillati</taxon>
        <taxon>Bacillota</taxon>
        <taxon>Bacilli</taxon>
        <taxon>Bacillales</taxon>
        <taxon>Staphylococcaceae</taxon>
        <taxon>Staphylococcus</taxon>
    </lineage>
</organism>
<proteinExistence type="predicted"/>
<evidence type="ECO:0000313" key="8">
    <source>
        <dbReference type="EMBL" id="REI24479.1"/>
    </source>
</evidence>
<evidence type="ECO:0000256" key="2">
    <source>
        <dbReference type="ARBA" id="ARBA00016393"/>
    </source>
</evidence>
<dbReference type="InterPro" id="IPR051796">
    <property type="entry name" value="ISF_SsuE-like"/>
</dbReference>
<dbReference type="PANTHER" id="PTHR43278">
    <property type="entry name" value="NAD(P)H-DEPENDENT FMN-CONTAINING OXIDOREDUCTASE YWQN-RELATED"/>
    <property type="match status" value="1"/>
</dbReference>
<dbReference type="RefSeq" id="WP_115856773.1">
    <property type="nucleotide sequence ID" value="NZ_CAJUZR010000066.1"/>
</dbReference>
<dbReference type="EMBL" id="QKYD01000034">
    <property type="protein sequence ID" value="REI24479.1"/>
    <property type="molecule type" value="Genomic_DNA"/>
</dbReference>
<sequence length="238" mass="27693">MTHILAYVGSRNLNSRTMKFTELIMKNIIDRNQDLTYNFHTPLDTPLFHATGCKTCFMEGYCPSETDIKDNGKTIKNNLLNSDIILISSPVYSHSVSSDIKILVDRLSYWGHIFKLVGKKVVILVTAESNGDYLVVDYLTKVFRVMGAEVYHTVSFVNSENDIKDELLEETIKIIDDLIKKPKPFNIHPHQETNFSTIKPLIQNYNPSNFEYKYWKENCLFDYDTLKEWYENEVLKID</sequence>
<comment type="caution">
    <text evidence="8">The sequence shown here is derived from an EMBL/GenBank/DDBJ whole genome shotgun (WGS) entry which is preliminary data.</text>
</comment>
<protein>
    <recommendedName>
        <fullName evidence="2">FMN-dependent NADPH-azoreductase</fullName>
    </recommendedName>
    <alternativeName>
        <fullName evidence="6">NADPH-dependent flavo-azoreductase</fullName>
    </alternativeName>
    <alternativeName>
        <fullName evidence="5">NADPH-flavin azoreductase</fullName>
    </alternativeName>
</protein>
<comment type="subunit">
    <text evidence="1">Homotetramer.</text>
</comment>
<keyword evidence="3" id="KW-0285">Flavoprotein</keyword>
<keyword evidence="4" id="KW-0288">FMN</keyword>
<dbReference type="PANTHER" id="PTHR43278:SF4">
    <property type="entry name" value="NAD(P)H-DEPENDENT FMN-CONTAINING OXIDOREDUCTASE YWQN-RELATED"/>
    <property type="match status" value="1"/>
</dbReference>
<evidence type="ECO:0000259" key="7">
    <source>
        <dbReference type="Pfam" id="PF03358"/>
    </source>
</evidence>